<accession>A0A8X6N1Z1</accession>
<comment type="caution">
    <text evidence="1">The sequence shown here is derived from an EMBL/GenBank/DDBJ whole genome shotgun (WGS) entry which is preliminary data.</text>
</comment>
<sequence>MKKTGMKLWFSQKELRTTTLRSGSGEKMNDELLIYQDQRRWRAGGGEEGRRRTGKDQEFTFCAQEIFQRRTKATREHGWK</sequence>
<name>A0A8X6N1Z1_NEPPI</name>
<reference evidence="1" key="1">
    <citation type="submission" date="2020-08" db="EMBL/GenBank/DDBJ databases">
        <title>Multicomponent nature underlies the extraordinary mechanical properties of spider dragline silk.</title>
        <authorList>
            <person name="Kono N."/>
            <person name="Nakamura H."/>
            <person name="Mori M."/>
            <person name="Yoshida Y."/>
            <person name="Ohtoshi R."/>
            <person name="Malay A.D."/>
            <person name="Moran D.A.P."/>
            <person name="Tomita M."/>
            <person name="Numata K."/>
            <person name="Arakawa K."/>
        </authorList>
    </citation>
    <scope>NUCLEOTIDE SEQUENCE</scope>
</reference>
<organism evidence="1 2">
    <name type="scientific">Nephila pilipes</name>
    <name type="common">Giant wood spider</name>
    <name type="synonym">Nephila maculata</name>
    <dbReference type="NCBI Taxonomy" id="299642"/>
    <lineage>
        <taxon>Eukaryota</taxon>
        <taxon>Metazoa</taxon>
        <taxon>Ecdysozoa</taxon>
        <taxon>Arthropoda</taxon>
        <taxon>Chelicerata</taxon>
        <taxon>Arachnida</taxon>
        <taxon>Araneae</taxon>
        <taxon>Araneomorphae</taxon>
        <taxon>Entelegynae</taxon>
        <taxon>Araneoidea</taxon>
        <taxon>Nephilidae</taxon>
        <taxon>Nephila</taxon>
    </lineage>
</organism>
<protein>
    <submittedName>
        <fullName evidence="1">Uncharacterized protein</fullName>
    </submittedName>
</protein>
<proteinExistence type="predicted"/>
<dbReference type="EMBL" id="BMAW01099391">
    <property type="protein sequence ID" value="GFS89763.1"/>
    <property type="molecule type" value="Genomic_DNA"/>
</dbReference>
<dbReference type="Proteomes" id="UP000887013">
    <property type="component" value="Unassembled WGS sequence"/>
</dbReference>
<gene>
    <name evidence="1" type="ORF">NPIL_452661</name>
</gene>
<dbReference type="AlphaFoldDB" id="A0A8X6N1Z1"/>
<evidence type="ECO:0000313" key="2">
    <source>
        <dbReference type="Proteomes" id="UP000887013"/>
    </source>
</evidence>
<evidence type="ECO:0000313" key="1">
    <source>
        <dbReference type="EMBL" id="GFS89763.1"/>
    </source>
</evidence>
<keyword evidence="2" id="KW-1185">Reference proteome</keyword>